<reference evidence="2 3" key="1">
    <citation type="journal article" date="2019" name="Int. J. Syst. Evol. Microbiol.">
        <title>The Global Catalogue of Microorganisms (GCM) 10K type strain sequencing project: providing services to taxonomists for standard genome sequencing and annotation.</title>
        <authorList>
            <consortium name="The Broad Institute Genomics Platform"/>
            <consortium name="The Broad Institute Genome Sequencing Center for Infectious Disease"/>
            <person name="Wu L."/>
            <person name="Ma J."/>
        </authorList>
    </citation>
    <scope>NUCLEOTIDE SEQUENCE [LARGE SCALE GENOMIC DNA]</scope>
    <source>
        <strain evidence="2 3">JCM 15608</strain>
    </source>
</reference>
<dbReference type="PANTHER" id="PTHR35849:SF1">
    <property type="entry name" value="INTERMEMBRANE PHOSPHOLIPID TRANSPORT SYSTEM BINDING PROTEIN MLAB"/>
    <property type="match status" value="1"/>
</dbReference>
<dbReference type="SUPFAM" id="SSF52091">
    <property type="entry name" value="SpoIIaa-like"/>
    <property type="match status" value="1"/>
</dbReference>
<dbReference type="Pfam" id="PF01740">
    <property type="entry name" value="STAS"/>
    <property type="match status" value="1"/>
</dbReference>
<dbReference type="RefSeq" id="WP_343814532.1">
    <property type="nucleotide sequence ID" value="NZ_BAAAFA010000001.1"/>
</dbReference>
<proteinExistence type="predicted"/>
<dbReference type="EMBL" id="BAAAFA010000001">
    <property type="protein sequence ID" value="GAA0811735.1"/>
    <property type="molecule type" value="Genomic_DNA"/>
</dbReference>
<evidence type="ECO:0000313" key="2">
    <source>
        <dbReference type="EMBL" id="GAA0811735.1"/>
    </source>
</evidence>
<feature type="domain" description="STAS" evidence="1">
    <location>
        <begin position="12"/>
        <end position="101"/>
    </location>
</feature>
<evidence type="ECO:0000259" key="1">
    <source>
        <dbReference type="PROSITE" id="PS50801"/>
    </source>
</evidence>
<evidence type="ECO:0000313" key="3">
    <source>
        <dbReference type="Proteomes" id="UP001500021"/>
    </source>
</evidence>
<protein>
    <recommendedName>
        <fullName evidence="1">STAS domain-containing protein</fullName>
    </recommendedName>
</protein>
<organism evidence="2 3">
    <name type="scientific">Colwellia asteriadis</name>
    <dbReference type="NCBI Taxonomy" id="517723"/>
    <lineage>
        <taxon>Bacteria</taxon>
        <taxon>Pseudomonadati</taxon>
        <taxon>Pseudomonadota</taxon>
        <taxon>Gammaproteobacteria</taxon>
        <taxon>Alteromonadales</taxon>
        <taxon>Colwelliaceae</taxon>
        <taxon>Colwellia</taxon>
    </lineage>
</organism>
<dbReference type="PANTHER" id="PTHR35849">
    <property type="entry name" value="BLR2341 PROTEIN"/>
    <property type="match status" value="1"/>
</dbReference>
<dbReference type="InterPro" id="IPR052746">
    <property type="entry name" value="MlaB_ABC_Transporter"/>
</dbReference>
<accession>A0ABN1L386</accession>
<dbReference type="Proteomes" id="UP001500021">
    <property type="component" value="Unassembled WGS sequence"/>
</dbReference>
<sequence>MSSVNLTIADKVLSINGELSRHSLALINKNNYSNCFSFDHVTVDLSAVTKVDTAGLAWLFYLLEQSIAHSCEITFMHFPEKLYKLIALSGVNGLLPVTVSE</sequence>
<comment type="caution">
    <text evidence="2">The sequence shown here is derived from an EMBL/GenBank/DDBJ whole genome shotgun (WGS) entry which is preliminary data.</text>
</comment>
<name>A0ABN1L386_9GAMM</name>
<keyword evidence="3" id="KW-1185">Reference proteome</keyword>
<dbReference type="Gene3D" id="3.30.750.24">
    <property type="entry name" value="STAS domain"/>
    <property type="match status" value="1"/>
</dbReference>
<gene>
    <name evidence="2" type="ORF">GCM10009111_04620</name>
</gene>
<dbReference type="InterPro" id="IPR036513">
    <property type="entry name" value="STAS_dom_sf"/>
</dbReference>
<dbReference type="InterPro" id="IPR002645">
    <property type="entry name" value="STAS_dom"/>
</dbReference>
<dbReference type="PROSITE" id="PS50801">
    <property type="entry name" value="STAS"/>
    <property type="match status" value="1"/>
</dbReference>